<comment type="caution">
    <text evidence="3">The sequence shown here is derived from an EMBL/GenBank/DDBJ whole genome shotgun (WGS) entry which is preliminary data.</text>
</comment>
<dbReference type="InterPro" id="IPR012337">
    <property type="entry name" value="RNaseH-like_sf"/>
</dbReference>
<feature type="compositionally biased region" description="Basic and acidic residues" evidence="1">
    <location>
        <begin position="17"/>
        <end position="27"/>
    </location>
</feature>
<dbReference type="InterPro" id="IPR036397">
    <property type="entry name" value="RNaseH_sf"/>
</dbReference>
<dbReference type="STRING" id="4795.A0A225UPP9"/>
<feature type="region of interest" description="Disordered" evidence="1">
    <location>
        <begin position="1"/>
        <end position="32"/>
    </location>
</feature>
<dbReference type="InterPro" id="IPR041588">
    <property type="entry name" value="Integrase_H2C2"/>
</dbReference>
<proteinExistence type="predicted"/>
<dbReference type="GO" id="GO:0015074">
    <property type="term" value="P:DNA integration"/>
    <property type="evidence" value="ECO:0007669"/>
    <property type="project" value="InterPro"/>
</dbReference>
<dbReference type="AlphaFoldDB" id="A0A225UPP9"/>
<dbReference type="EMBL" id="NBNE01013588">
    <property type="protein sequence ID" value="OWY94973.1"/>
    <property type="molecule type" value="Genomic_DNA"/>
</dbReference>
<dbReference type="PANTHER" id="PTHR47266">
    <property type="entry name" value="ENDONUCLEASE-RELATED"/>
    <property type="match status" value="1"/>
</dbReference>
<dbReference type="Pfam" id="PF17921">
    <property type="entry name" value="Integrase_H2C2"/>
    <property type="match status" value="1"/>
</dbReference>
<keyword evidence="4" id="KW-1185">Reference proteome</keyword>
<sequence length="526" mass="60216">MERIVTTGNTSGGPVETNHDGRGKDVGDEGGTVEDYSLQLRDEEIMAAQRRSKFTKKRLEAKTYLGQKVEKRYGLMTVATKQGWRVVLPPTLWTTVFKDMHCMVWSGHLRGPHTYGGVAQLYWWSNLRREANGWVRGCRSRKVKPREVVPPLRSIHGGDVCDRWALDVAGPFPVANGGDRYVVAAVVYVTRYAVARCVKQHTAENVAAFLMEEIVLKFGTFRELLTDGAPEMAGKVVEVLVDMLQARQVNPGPYRPHLIGPVERFHRSWKDWVATFMGDERQNDWDLCVRFAVYSYNSARHSTVTLSPNELMMGRRMRPPNELLRQTEVTVEIYRPITSDCWKLWNRTTNTLNEHDDVSKKDKQDTTMLEKFEKNVVSMWEIAFGFTIHRVDGPLRNLTIEPAGYDTFLLRREDKTGEPETVLAHVSFLVSYHFPETLLQQIADDIDKQLRYKDQDDEVRYGKETAAPVRAAASAAGRTTGARGTKRGRSAVVETNMRDNKSGYVVERRRRRQRNRAGQYVLQYEL</sequence>
<evidence type="ECO:0000256" key="1">
    <source>
        <dbReference type="SAM" id="MobiDB-lite"/>
    </source>
</evidence>
<gene>
    <name evidence="3" type="ORF">PHMEG_00035157</name>
</gene>
<dbReference type="Gene3D" id="1.10.340.70">
    <property type="match status" value="1"/>
</dbReference>
<dbReference type="InterPro" id="IPR001584">
    <property type="entry name" value="Integrase_cat-core"/>
</dbReference>
<dbReference type="InterPro" id="IPR052160">
    <property type="entry name" value="Gypsy_RT_Integrase-like"/>
</dbReference>
<dbReference type="Proteomes" id="UP000198211">
    <property type="component" value="Unassembled WGS sequence"/>
</dbReference>
<dbReference type="SUPFAM" id="SSF53098">
    <property type="entry name" value="Ribonuclease H-like"/>
    <property type="match status" value="1"/>
</dbReference>
<dbReference type="Gene3D" id="3.30.420.10">
    <property type="entry name" value="Ribonuclease H-like superfamily/Ribonuclease H"/>
    <property type="match status" value="1"/>
</dbReference>
<evidence type="ECO:0000313" key="4">
    <source>
        <dbReference type="Proteomes" id="UP000198211"/>
    </source>
</evidence>
<accession>A0A225UPP9</accession>
<name>A0A225UPP9_9STRA</name>
<evidence type="ECO:0000259" key="2">
    <source>
        <dbReference type="PROSITE" id="PS50994"/>
    </source>
</evidence>
<evidence type="ECO:0000313" key="3">
    <source>
        <dbReference type="EMBL" id="OWY94973.1"/>
    </source>
</evidence>
<reference evidence="4" key="1">
    <citation type="submission" date="2017-03" db="EMBL/GenBank/DDBJ databases">
        <title>Phytopthora megakarya and P. palmivora, two closely related causual agents of cacao black pod achieved similar genome size and gene model numbers by different mechanisms.</title>
        <authorList>
            <person name="Ali S."/>
            <person name="Shao J."/>
            <person name="Larry D.J."/>
            <person name="Kronmiller B."/>
            <person name="Shen D."/>
            <person name="Strem M.D."/>
            <person name="Melnick R.L."/>
            <person name="Guiltinan M.J."/>
            <person name="Tyler B.M."/>
            <person name="Meinhardt L.W."/>
            <person name="Bailey B.A."/>
        </authorList>
    </citation>
    <scope>NUCLEOTIDE SEQUENCE [LARGE SCALE GENOMIC DNA]</scope>
    <source>
        <strain evidence="4">zdho120</strain>
    </source>
</reference>
<feature type="domain" description="Integrase catalytic" evidence="2">
    <location>
        <begin position="146"/>
        <end position="316"/>
    </location>
</feature>
<organism evidence="3 4">
    <name type="scientific">Phytophthora megakarya</name>
    <dbReference type="NCBI Taxonomy" id="4795"/>
    <lineage>
        <taxon>Eukaryota</taxon>
        <taxon>Sar</taxon>
        <taxon>Stramenopiles</taxon>
        <taxon>Oomycota</taxon>
        <taxon>Peronosporomycetes</taxon>
        <taxon>Peronosporales</taxon>
        <taxon>Peronosporaceae</taxon>
        <taxon>Phytophthora</taxon>
    </lineage>
</organism>
<dbReference type="PROSITE" id="PS50994">
    <property type="entry name" value="INTEGRASE"/>
    <property type="match status" value="1"/>
</dbReference>
<dbReference type="OrthoDB" id="129901at2759"/>
<dbReference type="GO" id="GO:0003676">
    <property type="term" value="F:nucleic acid binding"/>
    <property type="evidence" value="ECO:0007669"/>
    <property type="project" value="InterPro"/>
</dbReference>
<protein>
    <submittedName>
        <fullName evidence="3">Enzymatic Polyprotein</fullName>
    </submittedName>
</protein>